<evidence type="ECO:0000259" key="5">
    <source>
        <dbReference type="PROSITE" id="PS01124"/>
    </source>
</evidence>
<protein>
    <submittedName>
        <fullName evidence="6">AraC family transcriptional regulator</fullName>
    </submittedName>
</protein>
<dbReference type="SUPFAM" id="SSF46689">
    <property type="entry name" value="Homeodomain-like"/>
    <property type="match status" value="2"/>
</dbReference>
<dbReference type="Proteomes" id="UP000276128">
    <property type="component" value="Unassembled WGS sequence"/>
</dbReference>
<dbReference type="EMBL" id="RXHU01000123">
    <property type="protein sequence ID" value="RTE02099.1"/>
    <property type="molecule type" value="Genomic_DNA"/>
</dbReference>
<comment type="caution">
    <text evidence="6">The sequence shown here is derived from an EMBL/GenBank/DDBJ whole genome shotgun (WGS) entry which is preliminary data.</text>
</comment>
<organism evidence="6 7">
    <name type="scientific">Paenibacillus whitsoniae</name>
    <dbReference type="NCBI Taxonomy" id="2496558"/>
    <lineage>
        <taxon>Bacteria</taxon>
        <taxon>Bacillati</taxon>
        <taxon>Bacillota</taxon>
        <taxon>Bacilli</taxon>
        <taxon>Bacillales</taxon>
        <taxon>Paenibacillaceae</taxon>
        <taxon>Paenibacillus</taxon>
    </lineage>
</organism>
<dbReference type="InterPro" id="IPR050204">
    <property type="entry name" value="AraC_XylS_family_regulators"/>
</dbReference>
<reference evidence="6 7" key="1">
    <citation type="submission" date="2018-12" db="EMBL/GenBank/DDBJ databases">
        <title>Bacillus ochoae sp. nov., Paenibacillus whitsoniae sp. nov., Paenibacillus spiritus sp. nov. Isolated from the Mars Exploration Rover during spacecraft assembly.</title>
        <authorList>
            <person name="Seuylemezian A."/>
            <person name="Vaishampayan P."/>
        </authorList>
    </citation>
    <scope>NUCLEOTIDE SEQUENCE [LARGE SCALE GENOMIC DNA]</scope>
    <source>
        <strain evidence="6 7">MER 54</strain>
    </source>
</reference>
<dbReference type="InterPro" id="IPR003313">
    <property type="entry name" value="AraC-bd"/>
</dbReference>
<dbReference type="InterPro" id="IPR009057">
    <property type="entry name" value="Homeodomain-like_sf"/>
</dbReference>
<dbReference type="PANTHER" id="PTHR46796">
    <property type="entry name" value="HTH-TYPE TRANSCRIPTIONAL ACTIVATOR RHAS-RELATED"/>
    <property type="match status" value="1"/>
</dbReference>
<evidence type="ECO:0000313" key="7">
    <source>
        <dbReference type="Proteomes" id="UP000276128"/>
    </source>
</evidence>
<dbReference type="InterPro" id="IPR037923">
    <property type="entry name" value="HTH-like"/>
</dbReference>
<dbReference type="PROSITE" id="PS01124">
    <property type="entry name" value="HTH_ARAC_FAMILY_2"/>
    <property type="match status" value="1"/>
</dbReference>
<feature type="domain" description="HTH araC/xylS-type" evidence="5">
    <location>
        <begin position="181"/>
        <end position="279"/>
    </location>
</feature>
<keyword evidence="1" id="KW-0805">Transcription regulation</keyword>
<evidence type="ECO:0000256" key="2">
    <source>
        <dbReference type="ARBA" id="ARBA00023125"/>
    </source>
</evidence>
<dbReference type="InterPro" id="IPR018062">
    <property type="entry name" value="HTH_AraC-typ_CS"/>
</dbReference>
<dbReference type="SMART" id="SM00342">
    <property type="entry name" value="HTH_ARAC"/>
    <property type="match status" value="1"/>
</dbReference>
<evidence type="ECO:0000256" key="1">
    <source>
        <dbReference type="ARBA" id="ARBA00023015"/>
    </source>
</evidence>
<keyword evidence="2" id="KW-0238">DNA-binding</keyword>
<gene>
    <name evidence="6" type="ORF">EJQ19_29855</name>
</gene>
<dbReference type="InterPro" id="IPR020449">
    <property type="entry name" value="Tscrpt_reg_AraC-type_HTH"/>
</dbReference>
<dbReference type="GO" id="GO:0043565">
    <property type="term" value="F:sequence-specific DNA binding"/>
    <property type="evidence" value="ECO:0007669"/>
    <property type="project" value="InterPro"/>
</dbReference>
<keyword evidence="3" id="KW-0010">Activator</keyword>
<keyword evidence="4" id="KW-0804">Transcription</keyword>
<dbReference type="SUPFAM" id="SSF51215">
    <property type="entry name" value="Regulatory protein AraC"/>
    <property type="match status" value="1"/>
</dbReference>
<evidence type="ECO:0000256" key="3">
    <source>
        <dbReference type="ARBA" id="ARBA00023159"/>
    </source>
</evidence>
<evidence type="ECO:0000313" key="6">
    <source>
        <dbReference type="EMBL" id="RTE02099.1"/>
    </source>
</evidence>
<dbReference type="AlphaFoldDB" id="A0A430J4M2"/>
<evidence type="ECO:0000256" key="4">
    <source>
        <dbReference type="ARBA" id="ARBA00023163"/>
    </source>
</evidence>
<dbReference type="RefSeq" id="WP_126144885.1">
    <property type="nucleotide sequence ID" value="NZ_RXHU01000123.1"/>
</dbReference>
<dbReference type="Pfam" id="PF02311">
    <property type="entry name" value="AraC_binding"/>
    <property type="match status" value="1"/>
</dbReference>
<dbReference type="PROSITE" id="PS00041">
    <property type="entry name" value="HTH_ARAC_FAMILY_1"/>
    <property type="match status" value="1"/>
</dbReference>
<dbReference type="Pfam" id="PF12833">
    <property type="entry name" value="HTH_18"/>
    <property type="match status" value="1"/>
</dbReference>
<dbReference type="GO" id="GO:0003700">
    <property type="term" value="F:DNA-binding transcription factor activity"/>
    <property type="evidence" value="ECO:0007669"/>
    <property type="project" value="InterPro"/>
</dbReference>
<dbReference type="PRINTS" id="PR00032">
    <property type="entry name" value="HTHARAC"/>
</dbReference>
<name>A0A430J4M2_9BACL</name>
<dbReference type="OrthoDB" id="2237754at2"/>
<dbReference type="InterPro" id="IPR018060">
    <property type="entry name" value="HTH_AraC"/>
</dbReference>
<dbReference type="PANTHER" id="PTHR46796:SF7">
    <property type="entry name" value="ARAC FAMILY TRANSCRIPTIONAL REGULATOR"/>
    <property type="match status" value="1"/>
</dbReference>
<sequence>MIIEGSFGFLYPEDASAPLYRIMSTGFHRISDADYRWDGMERPAGGVLFQYTLAGEGQLTLGETRYTVPMHHGFFVQIPSEHRYWYEPVQDKPWEHIWLRFTGNDAEQMWSRFIRHYGPVGTFHPDSEPIRLLYKLYEDAASNRLRDRYEVSVRLYEWMLAMLRETEGKGAEQCEIPEKLRHAKVWLEQHYRMPLGLDQVAMAAGMSKHHFCKMFLRFIGITPMQYVRQLRIEEAARLLRHTSLPITVIAAQTGFDNSSYFGKVFRQMAGMSPSDFREGVTEIPYGALRFVT</sequence>
<accession>A0A430J4M2</accession>
<dbReference type="Gene3D" id="1.10.10.60">
    <property type="entry name" value="Homeodomain-like"/>
    <property type="match status" value="2"/>
</dbReference>
<proteinExistence type="predicted"/>
<keyword evidence="7" id="KW-1185">Reference proteome</keyword>